<accession>A0AAV2TA18</accession>
<feature type="compositionally biased region" description="Polar residues" evidence="1">
    <location>
        <begin position="205"/>
        <end position="223"/>
    </location>
</feature>
<comment type="caution">
    <text evidence="2">The sequence shown here is derived from an EMBL/GenBank/DDBJ whole genome shotgun (WGS) entry which is preliminary data.</text>
</comment>
<sequence length="337" mass="36620">MEVANASTCPPTIYCEMTVPALELVVRISICKLRSLRNSLQPISAVPMSRFCTKPGPIPIGSQSLIGSNHTPTDTGSSFQARPRGPQHSPGNRLLKSLMITQLARKARSLLLSQHMTPKNGEKPPPPETPSPTPSTPPPPPEMPPASGITTVVSEMEQETFTIATNTQISEPIAELDRHTDLDRKRHSSSDTETDPLPLKRQCSRDFSGQSVTSPDCSPSESSFTQSGAFHSVTFQTSNYPDAQFTSCESRNLDSDSPSVLPLIQRLSPDQTSRFASIKNTPMVVGSRTTENSSAYHYNTPAVVNICDKIVYPTPPSRSVSMVPPPPLTCRLVWSVI</sequence>
<proteinExistence type="predicted"/>
<organism evidence="2 3">
    <name type="scientific">Calicophoron daubneyi</name>
    <name type="common">Rumen fluke</name>
    <name type="synonym">Paramphistomum daubneyi</name>
    <dbReference type="NCBI Taxonomy" id="300641"/>
    <lineage>
        <taxon>Eukaryota</taxon>
        <taxon>Metazoa</taxon>
        <taxon>Spiralia</taxon>
        <taxon>Lophotrochozoa</taxon>
        <taxon>Platyhelminthes</taxon>
        <taxon>Trematoda</taxon>
        <taxon>Digenea</taxon>
        <taxon>Plagiorchiida</taxon>
        <taxon>Pronocephalata</taxon>
        <taxon>Paramphistomoidea</taxon>
        <taxon>Paramphistomidae</taxon>
        <taxon>Calicophoron</taxon>
    </lineage>
</organism>
<feature type="compositionally biased region" description="Basic and acidic residues" evidence="1">
    <location>
        <begin position="175"/>
        <end position="190"/>
    </location>
</feature>
<dbReference type="Proteomes" id="UP001497525">
    <property type="component" value="Unassembled WGS sequence"/>
</dbReference>
<evidence type="ECO:0000313" key="2">
    <source>
        <dbReference type="EMBL" id="CAL5134337.1"/>
    </source>
</evidence>
<feature type="region of interest" description="Disordered" evidence="1">
    <location>
        <begin position="61"/>
        <end position="93"/>
    </location>
</feature>
<protein>
    <submittedName>
        <fullName evidence="2">Uncharacterized protein</fullName>
    </submittedName>
</protein>
<feature type="region of interest" description="Disordered" evidence="1">
    <location>
        <begin position="116"/>
        <end position="148"/>
    </location>
</feature>
<feature type="region of interest" description="Disordered" evidence="1">
    <location>
        <begin position="163"/>
        <end position="223"/>
    </location>
</feature>
<evidence type="ECO:0000256" key="1">
    <source>
        <dbReference type="SAM" id="MobiDB-lite"/>
    </source>
</evidence>
<dbReference type="EMBL" id="CAXLJL010000190">
    <property type="protein sequence ID" value="CAL5134337.1"/>
    <property type="molecule type" value="Genomic_DNA"/>
</dbReference>
<feature type="compositionally biased region" description="Polar residues" evidence="1">
    <location>
        <begin position="61"/>
        <end position="80"/>
    </location>
</feature>
<dbReference type="AlphaFoldDB" id="A0AAV2TA18"/>
<gene>
    <name evidence="2" type="ORF">CDAUBV1_LOCUS7542</name>
</gene>
<name>A0AAV2TA18_CALDB</name>
<feature type="compositionally biased region" description="Pro residues" evidence="1">
    <location>
        <begin position="123"/>
        <end position="144"/>
    </location>
</feature>
<evidence type="ECO:0000313" key="3">
    <source>
        <dbReference type="Proteomes" id="UP001497525"/>
    </source>
</evidence>
<reference evidence="2" key="1">
    <citation type="submission" date="2024-06" db="EMBL/GenBank/DDBJ databases">
        <authorList>
            <person name="Liu X."/>
            <person name="Lenzi L."/>
            <person name="Haldenby T S."/>
            <person name="Uol C."/>
        </authorList>
    </citation>
    <scope>NUCLEOTIDE SEQUENCE</scope>
</reference>